<dbReference type="AlphaFoldDB" id="A0A482XCW1"/>
<reference evidence="7 8" key="1">
    <citation type="journal article" date="2017" name="Gigascience">
        <title>Genome sequence of the small brown planthopper, Laodelphax striatellus.</title>
        <authorList>
            <person name="Zhu J."/>
            <person name="Jiang F."/>
            <person name="Wang X."/>
            <person name="Yang P."/>
            <person name="Bao Y."/>
            <person name="Zhao W."/>
            <person name="Wang W."/>
            <person name="Lu H."/>
            <person name="Wang Q."/>
            <person name="Cui N."/>
            <person name="Li J."/>
            <person name="Chen X."/>
            <person name="Luo L."/>
            <person name="Yu J."/>
            <person name="Kang L."/>
            <person name="Cui F."/>
        </authorList>
    </citation>
    <scope>NUCLEOTIDE SEQUENCE [LARGE SCALE GENOMIC DNA]</scope>
    <source>
        <strain evidence="7">Lst14</strain>
    </source>
</reference>
<dbReference type="PROSITE" id="PS50199">
    <property type="entry name" value="ZF_RANBP2_2"/>
    <property type="match status" value="2"/>
</dbReference>
<evidence type="ECO:0000256" key="1">
    <source>
        <dbReference type="ARBA" id="ARBA00022723"/>
    </source>
</evidence>
<name>A0A482XCW1_LAOST</name>
<evidence type="ECO:0000259" key="6">
    <source>
        <dbReference type="PROSITE" id="PS50199"/>
    </source>
</evidence>
<evidence type="ECO:0000256" key="4">
    <source>
        <dbReference type="PROSITE-ProRule" id="PRU00322"/>
    </source>
</evidence>
<evidence type="ECO:0000256" key="2">
    <source>
        <dbReference type="ARBA" id="ARBA00022771"/>
    </source>
</evidence>
<dbReference type="Pfam" id="PF00641">
    <property type="entry name" value="Zn_ribbon_RanBP"/>
    <property type="match status" value="2"/>
</dbReference>
<evidence type="ECO:0000256" key="3">
    <source>
        <dbReference type="ARBA" id="ARBA00022833"/>
    </source>
</evidence>
<keyword evidence="2 4" id="KW-0863">Zinc-finger</keyword>
<evidence type="ECO:0000313" key="8">
    <source>
        <dbReference type="Proteomes" id="UP000291343"/>
    </source>
</evidence>
<keyword evidence="3" id="KW-0862">Zinc</keyword>
<feature type="region of interest" description="Disordered" evidence="5">
    <location>
        <begin position="140"/>
        <end position="166"/>
    </location>
</feature>
<dbReference type="Proteomes" id="UP000291343">
    <property type="component" value="Unassembled WGS sequence"/>
</dbReference>
<dbReference type="OrthoDB" id="6275030at2759"/>
<feature type="domain" description="RanBP2-type" evidence="6">
    <location>
        <begin position="6"/>
        <end position="35"/>
    </location>
</feature>
<dbReference type="EMBL" id="QKKF02012654">
    <property type="protein sequence ID" value="RZF43517.1"/>
    <property type="molecule type" value="Genomic_DNA"/>
</dbReference>
<gene>
    <name evidence="7" type="ORF">LSTR_LSTR013041</name>
</gene>
<dbReference type="STRING" id="195883.A0A482XCW1"/>
<organism evidence="7 8">
    <name type="scientific">Laodelphax striatellus</name>
    <name type="common">Small brown planthopper</name>
    <name type="synonym">Delphax striatella</name>
    <dbReference type="NCBI Taxonomy" id="195883"/>
    <lineage>
        <taxon>Eukaryota</taxon>
        <taxon>Metazoa</taxon>
        <taxon>Ecdysozoa</taxon>
        <taxon>Arthropoda</taxon>
        <taxon>Hexapoda</taxon>
        <taxon>Insecta</taxon>
        <taxon>Pterygota</taxon>
        <taxon>Neoptera</taxon>
        <taxon>Paraneoptera</taxon>
        <taxon>Hemiptera</taxon>
        <taxon>Auchenorrhyncha</taxon>
        <taxon>Fulgoroidea</taxon>
        <taxon>Delphacidae</taxon>
        <taxon>Criomorphinae</taxon>
        <taxon>Laodelphax</taxon>
    </lineage>
</organism>
<keyword evidence="8" id="KW-1185">Reference proteome</keyword>
<dbReference type="SMART" id="SM00547">
    <property type="entry name" value="ZnF_RBZ"/>
    <property type="match status" value="2"/>
</dbReference>
<protein>
    <recommendedName>
        <fullName evidence="6">RanBP2-type domain-containing protein</fullName>
    </recommendedName>
</protein>
<dbReference type="SUPFAM" id="SSF90209">
    <property type="entry name" value="Ran binding protein zinc finger-like"/>
    <property type="match status" value="2"/>
</dbReference>
<dbReference type="InParanoid" id="A0A482XCW1"/>
<dbReference type="GO" id="GO:0008270">
    <property type="term" value="F:zinc ion binding"/>
    <property type="evidence" value="ECO:0007669"/>
    <property type="project" value="UniProtKB-KW"/>
</dbReference>
<keyword evidence="1" id="KW-0479">Metal-binding</keyword>
<dbReference type="InterPro" id="IPR036443">
    <property type="entry name" value="Znf_RanBP2_sf"/>
</dbReference>
<evidence type="ECO:0000313" key="7">
    <source>
        <dbReference type="EMBL" id="RZF43517.1"/>
    </source>
</evidence>
<dbReference type="Gene3D" id="4.10.1060.10">
    <property type="entry name" value="Zinc finger, RanBP2-type"/>
    <property type="match status" value="2"/>
</dbReference>
<feature type="compositionally biased region" description="Polar residues" evidence="5">
    <location>
        <begin position="153"/>
        <end position="166"/>
    </location>
</feature>
<evidence type="ECO:0000256" key="5">
    <source>
        <dbReference type="SAM" id="MobiDB-lite"/>
    </source>
</evidence>
<dbReference type="Gene3D" id="1.25.40.560">
    <property type="match status" value="1"/>
</dbReference>
<accession>A0A482XCW1</accession>
<sequence length="243" mass="26500">MSDDSSVQKWTCEYCTFANFPSALKCTMCRGAKPLLNENIFRLRDESQPPASSGCSAYEWPSADDECRSADLLHEDLKPLRIVDASSTPTPPTDVNESSASSTALRVDKWSCTVCTYENWPKATRCVMCASPPPFRLSPTLSAEGATKDSNRHTSNNSEPNNFTASLRRSASRRIDDCSGGGRSSPAAAAEWRGRMLRAQADWAWLDACLGVVEGDFSPVDAYLSSGGDPTRQLTAKEVQLLE</sequence>
<comment type="caution">
    <text evidence="7">The sequence shown here is derived from an EMBL/GenBank/DDBJ whole genome shotgun (WGS) entry which is preliminary data.</text>
</comment>
<feature type="domain" description="RanBP2-type" evidence="6">
    <location>
        <begin position="106"/>
        <end position="135"/>
    </location>
</feature>
<proteinExistence type="predicted"/>
<dbReference type="InterPro" id="IPR001876">
    <property type="entry name" value="Znf_RanBP2"/>
</dbReference>
<dbReference type="SMR" id="A0A482XCW1"/>
<dbReference type="PROSITE" id="PS01358">
    <property type="entry name" value="ZF_RANBP2_1"/>
    <property type="match status" value="2"/>
</dbReference>